<protein>
    <submittedName>
        <fullName evidence="2">RHS repeat-associated core domain-containing protein</fullName>
    </submittedName>
</protein>
<comment type="caution">
    <text evidence="2">The sequence shown here is derived from an EMBL/GenBank/DDBJ whole genome shotgun (WGS) entry which is preliminary data.</text>
</comment>
<sequence>MNGQLSQHVEYIPFGEVLFEEHSSSFSMPYLFNGKELDRETNLSYYGARYLDMKTSLWLNVDPLAEKFPNTSPYVYCLNNPIKLIDPDGKAPTDWYRNKITGKITWKDGQKERWGYERLGHTRGYTDKNGNRALLDGDTKQISYNGKVLADFSQNPKAEYGGFAIADGGNNQNPSELDRGGRNVQWIDLKGLIGLIDLLLGREPGKMGQAHQKGKGTNGTGNVDSKTSEAIDAVGASTGATNEGKNAIDQASKKEKNPSSSNEVEFVRTAHDEKTGNSTYVRKDIYDKQQKQN</sequence>
<dbReference type="RefSeq" id="WP_103681634.1">
    <property type="nucleotide sequence ID" value="NZ_JAZHOJ010000036.1"/>
</dbReference>
<dbReference type="NCBIfam" id="TIGR03696">
    <property type="entry name" value="Rhs_assc_core"/>
    <property type="match status" value="1"/>
</dbReference>
<evidence type="ECO:0000313" key="3">
    <source>
        <dbReference type="Proteomes" id="UP001621713"/>
    </source>
</evidence>
<accession>A0ABW8PJC9</accession>
<dbReference type="InterPro" id="IPR050708">
    <property type="entry name" value="T6SS_VgrG/RHS"/>
</dbReference>
<gene>
    <name evidence="2" type="ORF">V3467_12745</name>
</gene>
<dbReference type="PANTHER" id="PTHR32305:SF15">
    <property type="entry name" value="PROTEIN RHSA-RELATED"/>
    <property type="match status" value="1"/>
</dbReference>
<dbReference type="InterPro" id="IPR022385">
    <property type="entry name" value="Rhs_assc_core"/>
</dbReference>
<feature type="region of interest" description="Disordered" evidence="1">
    <location>
        <begin position="206"/>
        <end position="293"/>
    </location>
</feature>
<dbReference type="PANTHER" id="PTHR32305">
    <property type="match status" value="1"/>
</dbReference>
<dbReference type="Proteomes" id="UP001621713">
    <property type="component" value="Unassembled WGS sequence"/>
</dbReference>
<evidence type="ECO:0000313" key="2">
    <source>
        <dbReference type="EMBL" id="MFK7004707.1"/>
    </source>
</evidence>
<keyword evidence="3" id="KW-1185">Reference proteome</keyword>
<proteinExistence type="predicted"/>
<feature type="compositionally biased region" description="Basic and acidic residues" evidence="1">
    <location>
        <begin position="265"/>
        <end position="293"/>
    </location>
</feature>
<dbReference type="EMBL" id="JAZHOJ010000036">
    <property type="protein sequence ID" value="MFK7004707.1"/>
    <property type="molecule type" value="Genomic_DNA"/>
</dbReference>
<reference evidence="2 3" key="1">
    <citation type="submission" date="2024-02" db="EMBL/GenBank/DDBJ databases">
        <title>Comparative Genomic Analysis of Flavobacterium Species Causing Columnaris Disease of Freshwater Fish in Thailand: Insights into Virulence and Resistance Mechanisms.</title>
        <authorList>
            <person name="Nguyen D."/>
            <person name="Chokmangmeepisarn P."/>
            <person name="Khianchaikhan K."/>
            <person name="Morishita M."/>
            <person name="Bunnoy A."/>
            <person name="Rodkhum C."/>
        </authorList>
    </citation>
    <scope>NUCLEOTIDE SEQUENCE [LARGE SCALE GENOMIC DNA]</scope>
    <source>
        <strain evidence="2 3">PCBSB2203</strain>
    </source>
</reference>
<evidence type="ECO:0000256" key="1">
    <source>
        <dbReference type="SAM" id="MobiDB-lite"/>
    </source>
</evidence>
<name>A0ABW8PJC9_9FLAO</name>
<organism evidence="2 3">
    <name type="scientific">Flavobacterium covae</name>
    <dbReference type="NCBI Taxonomy" id="2906076"/>
    <lineage>
        <taxon>Bacteria</taxon>
        <taxon>Pseudomonadati</taxon>
        <taxon>Bacteroidota</taxon>
        <taxon>Flavobacteriia</taxon>
        <taxon>Flavobacteriales</taxon>
        <taxon>Flavobacteriaceae</taxon>
        <taxon>Flavobacterium</taxon>
    </lineage>
</organism>
<dbReference type="Gene3D" id="2.180.10.10">
    <property type="entry name" value="RHS repeat-associated core"/>
    <property type="match status" value="1"/>
</dbReference>